<feature type="region of interest" description="Disordered" evidence="2">
    <location>
        <begin position="247"/>
        <end position="268"/>
    </location>
</feature>
<dbReference type="InterPro" id="IPR000571">
    <property type="entry name" value="Znf_CCCH"/>
</dbReference>
<accession>A0A3N4KM05</accession>
<evidence type="ECO:0000313" key="5">
    <source>
        <dbReference type="Proteomes" id="UP000277580"/>
    </source>
</evidence>
<reference evidence="4 5" key="1">
    <citation type="journal article" date="2018" name="Nat. Ecol. Evol.">
        <title>Pezizomycetes genomes reveal the molecular basis of ectomycorrhizal truffle lifestyle.</title>
        <authorList>
            <person name="Murat C."/>
            <person name="Payen T."/>
            <person name="Noel B."/>
            <person name="Kuo A."/>
            <person name="Morin E."/>
            <person name="Chen J."/>
            <person name="Kohler A."/>
            <person name="Krizsan K."/>
            <person name="Balestrini R."/>
            <person name="Da Silva C."/>
            <person name="Montanini B."/>
            <person name="Hainaut M."/>
            <person name="Levati E."/>
            <person name="Barry K.W."/>
            <person name="Belfiori B."/>
            <person name="Cichocki N."/>
            <person name="Clum A."/>
            <person name="Dockter R.B."/>
            <person name="Fauchery L."/>
            <person name="Guy J."/>
            <person name="Iotti M."/>
            <person name="Le Tacon F."/>
            <person name="Lindquist E.A."/>
            <person name="Lipzen A."/>
            <person name="Malagnac F."/>
            <person name="Mello A."/>
            <person name="Molinier V."/>
            <person name="Miyauchi S."/>
            <person name="Poulain J."/>
            <person name="Riccioni C."/>
            <person name="Rubini A."/>
            <person name="Sitrit Y."/>
            <person name="Splivallo R."/>
            <person name="Traeger S."/>
            <person name="Wang M."/>
            <person name="Zifcakova L."/>
            <person name="Wipf D."/>
            <person name="Zambonelli A."/>
            <person name="Paolocci F."/>
            <person name="Nowrousian M."/>
            <person name="Ottonello S."/>
            <person name="Baldrian P."/>
            <person name="Spatafora J.W."/>
            <person name="Henrissat B."/>
            <person name="Nagy L.G."/>
            <person name="Aury J.M."/>
            <person name="Wincker P."/>
            <person name="Grigoriev I.V."/>
            <person name="Bonfante P."/>
            <person name="Martin F.M."/>
        </authorList>
    </citation>
    <scope>NUCLEOTIDE SEQUENCE [LARGE SCALE GENOMIC DNA]</scope>
    <source>
        <strain evidence="4 5">CCBAS932</strain>
    </source>
</reference>
<name>A0A3N4KM05_9PEZI</name>
<dbReference type="STRING" id="1392247.A0A3N4KM05"/>
<protein>
    <recommendedName>
        <fullName evidence="3">C3H1-type domain-containing protein</fullName>
    </recommendedName>
</protein>
<keyword evidence="1" id="KW-0863">Zinc-finger</keyword>
<keyword evidence="5" id="KW-1185">Reference proteome</keyword>
<evidence type="ECO:0000256" key="1">
    <source>
        <dbReference type="PROSITE-ProRule" id="PRU00723"/>
    </source>
</evidence>
<gene>
    <name evidence="4" type="ORF">P167DRAFT_553971</name>
</gene>
<dbReference type="PROSITE" id="PS50103">
    <property type="entry name" value="ZF_C3H1"/>
    <property type="match status" value="1"/>
</dbReference>
<evidence type="ECO:0000259" key="3">
    <source>
        <dbReference type="PROSITE" id="PS50103"/>
    </source>
</evidence>
<feature type="compositionally biased region" description="Low complexity" evidence="2">
    <location>
        <begin position="255"/>
        <end position="265"/>
    </location>
</feature>
<dbReference type="PANTHER" id="PTHR37543:SF1">
    <property type="entry name" value="CCCH ZINC FINGER DNA BINDING PROTEIN (AFU_ORTHOLOGUE AFUA_5G12760)"/>
    <property type="match status" value="1"/>
</dbReference>
<sequence length="390" mass="43954">MERLDRVKAQQAETMEFIEELVRQNMKLAAEVDEKTLDLDSMKTSCRATQRELNMIQSKLHGIRKNRYVIVLIDGDGMIFKDNLLSQGKSGGTEAGRLLLQEITKEVQSEFPDESIDVHVKVFANLYKLATVLYVADRVEGPKQFKDFTLGFTQCKEHFYFIDVGDGKEMVDSRVRAELTWNLNNYNCVKVILGASHDNGYARTLSSISSDGNTEKVLLIEGTPFASEVRKLQFPCTKYTHIFESQKLEVPPRPTSSRSTDSPTRGNAPAFVKPKTLFIGSSTKNSKLAPPVHHQAALARLKTLQPPPCNDYYLVGSCWKESCFFSHKHELSHIEIQAMRNRVGLTRCEFGQGCINEECYRGHTCQSVRAGKCVRPNCPFLDNEHPPGAV</sequence>
<dbReference type="EMBL" id="ML119135">
    <property type="protein sequence ID" value="RPB11540.1"/>
    <property type="molecule type" value="Genomic_DNA"/>
</dbReference>
<keyword evidence="1" id="KW-0862">Zinc</keyword>
<dbReference type="OrthoDB" id="2270193at2759"/>
<dbReference type="PANTHER" id="PTHR37543">
    <property type="entry name" value="CCCH ZINC FINGER DNA BINDING PROTEIN (AFU_ORTHOLOGUE AFUA_5G12760)"/>
    <property type="match status" value="1"/>
</dbReference>
<dbReference type="GO" id="GO:0008270">
    <property type="term" value="F:zinc ion binding"/>
    <property type="evidence" value="ECO:0007669"/>
    <property type="project" value="UniProtKB-KW"/>
</dbReference>
<dbReference type="AlphaFoldDB" id="A0A3N4KM05"/>
<dbReference type="Pfam" id="PF25543">
    <property type="entry name" value="zf-CCCH_tandem"/>
    <property type="match status" value="1"/>
</dbReference>
<organism evidence="4 5">
    <name type="scientific">Morchella conica CCBAS932</name>
    <dbReference type="NCBI Taxonomy" id="1392247"/>
    <lineage>
        <taxon>Eukaryota</taxon>
        <taxon>Fungi</taxon>
        <taxon>Dikarya</taxon>
        <taxon>Ascomycota</taxon>
        <taxon>Pezizomycotina</taxon>
        <taxon>Pezizomycetes</taxon>
        <taxon>Pezizales</taxon>
        <taxon>Morchellaceae</taxon>
        <taxon>Morchella</taxon>
    </lineage>
</organism>
<evidence type="ECO:0000256" key="2">
    <source>
        <dbReference type="SAM" id="MobiDB-lite"/>
    </source>
</evidence>
<dbReference type="InParanoid" id="A0A3N4KM05"/>
<dbReference type="InterPro" id="IPR057654">
    <property type="entry name" value="Znf-CCCH_tandem"/>
</dbReference>
<evidence type="ECO:0000313" key="4">
    <source>
        <dbReference type="EMBL" id="RPB11540.1"/>
    </source>
</evidence>
<dbReference type="Pfam" id="PF25540">
    <property type="entry name" value="DUF7923"/>
    <property type="match status" value="1"/>
</dbReference>
<dbReference type="InterPro" id="IPR057683">
    <property type="entry name" value="DUF7923"/>
</dbReference>
<proteinExistence type="predicted"/>
<dbReference type="Proteomes" id="UP000277580">
    <property type="component" value="Unassembled WGS sequence"/>
</dbReference>
<feature type="domain" description="C3H1-type" evidence="3">
    <location>
        <begin position="303"/>
        <end position="330"/>
    </location>
</feature>
<keyword evidence="1" id="KW-0479">Metal-binding</keyword>
<feature type="zinc finger region" description="C3H1-type" evidence="1">
    <location>
        <begin position="303"/>
        <end position="330"/>
    </location>
</feature>